<dbReference type="Proteomes" id="UP000594262">
    <property type="component" value="Unplaced"/>
</dbReference>
<feature type="repeat" description="MBT" evidence="8">
    <location>
        <begin position="399"/>
        <end position="494"/>
    </location>
</feature>
<dbReference type="Pfam" id="PF02820">
    <property type="entry name" value="MBT"/>
    <property type="match status" value="4"/>
</dbReference>
<feature type="repeat" description="MBT" evidence="8">
    <location>
        <begin position="64"/>
        <end position="164"/>
    </location>
</feature>
<feature type="region of interest" description="Disordered" evidence="9">
    <location>
        <begin position="798"/>
        <end position="820"/>
    </location>
</feature>
<proteinExistence type="predicted"/>
<evidence type="ECO:0000259" key="11">
    <source>
        <dbReference type="PROSITE" id="PS50252"/>
    </source>
</evidence>
<dbReference type="InterPro" id="IPR046360">
    <property type="entry name" value="T-box_DNA-bd"/>
</dbReference>
<name>A0A7M5X6Q2_9CNID</name>
<dbReference type="InterPro" id="IPR018186">
    <property type="entry name" value="TF_T-box_CS"/>
</dbReference>
<dbReference type="SUPFAM" id="SSF63748">
    <property type="entry name" value="Tudor/PWWP/MBT"/>
    <property type="match status" value="4"/>
</dbReference>
<dbReference type="Pfam" id="PF00907">
    <property type="entry name" value="T-box"/>
    <property type="match status" value="1"/>
</dbReference>
<dbReference type="InterPro" id="IPR004092">
    <property type="entry name" value="Mbt"/>
</dbReference>
<dbReference type="GeneID" id="136817791"/>
<sequence>MVEEKTEISDNKINPTKIDVKDDSVDVNELKQRLKRKSDIGIGNEIKKPKVDNGEQPVLSEEIFEWPLYLASTGSAGVKKELFQHIVPECMCGFESGMKLEVPNKDYKNTYWLATIIAKATPLILVRYEGFKESNNADFWCNTLTDDIHPVGWCARTKHALKPPKAIQDQETNWYAYLIKNLTGTRKASESLFLKKSHPVHYLRAGHYVEVIDLYNPTCYWLARIVEIFAGRLSLQYEGYEDKQAEFWCYYLDERLRPVGHGLKNALTLYPPKVTPTISHGQFKRITEKLITLSRRSDNAVFKSLFQGWKQKEEHNLRLGMKLEAINPQNPSEICVATVTRIFDPFYFLVKIDNLISVQEDVTTDSFVARKGQAGIFPVGYCFKNGVHLQQPKGFNGKFTWDGYLKYTKTEAVSDSFFPELKAPEDFMEGMKLEAVDPDHNSNICVATIRRVVGGHLWLHIDGDTRGEMIYAYNSFNIFPVGWCEETGHELQWPRPETLEQKNRISSLRHTATRRNRLEDLRKGKVTTVETRDPKKDVAPNQKVKANKNVYRKGRRGVSRKQGTYNEESSEGTVDTSIAFVCINRLAEEFNTEKSIKEFYNLDAQNRLPAQIVTIDDDDDNDDGSPKKNDATTTYSEQDLNYLSLVRVKPNKLSKTESEMFDKNLNEHSAEDVEDDLTSQGRGKGRSLNSVISMLTATRNQPRPSHLLEQYKQSKNKNKQTTQSKENINVIDLSNDDAPSAVKTNIVESAPDGSINIPGKGQYKIMEQIVTKQGDRNKIILRLGKPVKTNQPVVEKRNKSKTTVNSNAVSPSRDITSPRTSVDDMYTLENMVHTHQGLDEMLRNRFKKVHTFCAKLPRNPLMWTRKHVSTFINNANFAKYASNFSEQEIDGHALMLLTVQEIHHMLGVKLGPAMKIHDLIYSLQQLVNEAYLANEGGGFDDEERFTLPKTEHKSTKHKNRDFTFTSDNYQPTETDSIENEKDSLHEISHSDATTTEENESLFESRPSENGNDEVIENVSSIQPNDVEISKKIDEQIEKMEVKSTNSVKDEHENEVEKSPLKQETKISNTDIIDNTPGESKQSNAKVSSWMDQNNDALEKVRMETCGDFEKEYYGLVNQTYGSNTNPYLVRGPPIQTPGHKHPVRFIQIRPLAGSNPNMIYPPMAGAYPRFIQPPPTSAESPQQMPFILKFGSVKDLEGGTHPSATSEKIDTKSKKTKNSKSEDRKGSERRKRKSDVTAAPRSPKHIRPGALAIIPKYPDNSKEIYDKHLGNVEIELINKKLWDDFFNTGTEMILTRNGRRMFPALGVKFTGMLTSSKYVILLDFIPADQFRYKFEYKPNAPKWMVACEEGTPKPTQVYIHPFSPQFGFEWCRTDVSFIKCKLTNNYRENCGHILMQSMHKYQPRINVLYWDGTLPFQITPHEMMRLCVKKSFMFEQTQFIAVTAYQNNEVTNLKIQSNPFARGFRGDWRKTKAKRTNQKKDTSTGFSYEDENEEEDYGGSDDEQSQSMVGEQSQSMTNSMSFDDKENDNDDAMHFNDTTIVKVEPEY</sequence>
<comment type="subcellular location">
    <subcellularLocation>
        <location evidence="1 7">Nucleus</location>
    </subcellularLocation>
</comment>
<dbReference type="CDD" id="cd20094">
    <property type="entry name" value="MBT_SFMBT_rpt2"/>
    <property type="match status" value="1"/>
</dbReference>
<feature type="domain" description="T-box" evidence="11">
    <location>
        <begin position="1276"/>
        <end position="1466"/>
    </location>
</feature>
<evidence type="ECO:0000256" key="5">
    <source>
        <dbReference type="ARBA" id="ARBA00023163"/>
    </source>
</evidence>
<dbReference type="SUPFAM" id="SSF47769">
    <property type="entry name" value="SAM/Pointed domain"/>
    <property type="match status" value="1"/>
</dbReference>
<feature type="region of interest" description="Disordered" evidence="9">
    <location>
        <begin position="950"/>
        <end position="1012"/>
    </location>
</feature>
<dbReference type="PRINTS" id="PR00937">
    <property type="entry name" value="TBOX"/>
</dbReference>
<dbReference type="Gene3D" id="2.30.30.140">
    <property type="match status" value="4"/>
</dbReference>
<dbReference type="CDD" id="cd20093">
    <property type="entry name" value="MBT_SFMBT_rpt1"/>
    <property type="match status" value="1"/>
</dbReference>
<feature type="region of interest" description="Disordered" evidence="9">
    <location>
        <begin position="1197"/>
        <end position="1243"/>
    </location>
</feature>
<dbReference type="SMART" id="SM00425">
    <property type="entry name" value="TBOX"/>
    <property type="match status" value="1"/>
</dbReference>
<evidence type="ECO:0000256" key="3">
    <source>
        <dbReference type="ARBA" id="ARBA00023015"/>
    </source>
</evidence>
<feature type="repeat" description="MBT" evidence="8">
    <location>
        <begin position="287"/>
        <end position="392"/>
    </location>
</feature>
<dbReference type="InterPro" id="IPR013761">
    <property type="entry name" value="SAM/pointed_sf"/>
</dbReference>
<keyword evidence="4 7" id="KW-0238">DNA-binding</keyword>
<dbReference type="SMART" id="SM00561">
    <property type="entry name" value="MBT"/>
    <property type="match status" value="4"/>
</dbReference>
<feature type="compositionally biased region" description="Polar residues" evidence="9">
    <location>
        <begin position="801"/>
        <end position="820"/>
    </location>
</feature>
<dbReference type="SUPFAM" id="SSF49417">
    <property type="entry name" value="p53-like transcription factors"/>
    <property type="match status" value="1"/>
</dbReference>
<evidence type="ECO:0000259" key="10">
    <source>
        <dbReference type="PROSITE" id="PS50105"/>
    </source>
</evidence>
<feature type="compositionally biased region" description="Basic and acidic residues" evidence="9">
    <location>
        <begin position="978"/>
        <end position="989"/>
    </location>
</feature>
<keyword evidence="13" id="KW-1185">Reference proteome</keyword>
<feature type="compositionally biased region" description="Basic and acidic residues" evidence="9">
    <location>
        <begin position="1207"/>
        <end position="1226"/>
    </location>
</feature>
<dbReference type="RefSeq" id="XP_066930212.1">
    <property type="nucleotide sequence ID" value="XM_067074111.1"/>
</dbReference>
<dbReference type="GO" id="GO:0005634">
    <property type="term" value="C:nucleus"/>
    <property type="evidence" value="ECO:0007669"/>
    <property type="project" value="UniProtKB-SubCell"/>
</dbReference>
<reference evidence="12" key="1">
    <citation type="submission" date="2021-01" db="UniProtKB">
        <authorList>
            <consortium name="EnsemblMetazoa"/>
        </authorList>
    </citation>
    <scope>IDENTIFICATION</scope>
</reference>
<feature type="region of interest" description="Disordered" evidence="9">
    <location>
        <begin position="1466"/>
        <end position="1547"/>
    </location>
</feature>
<dbReference type="Gene3D" id="1.10.150.50">
    <property type="entry name" value="Transcription Factor, Ets-1"/>
    <property type="match status" value="1"/>
</dbReference>
<dbReference type="CDD" id="cd20095">
    <property type="entry name" value="MBT_SFMBT_rpt3"/>
    <property type="match status" value="1"/>
</dbReference>
<evidence type="ECO:0000256" key="4">
    <source>
        <dbReference type="ARBA" id="ARBA00023125"/>
    </source>
</evidence>
<dbReference type="GO" id="GO:0045892">
    <property type="term" value="P:negative regulation of DNA-templated transcription"/>
    <property type="evidence" value="ECO:0007669"/>
    <property type="project" value="TreeGrafter"/>
</dbReference>
<feature type="compositionally biased region" description="Polar residues" evidence="9">
    <location>
        <begin position="1065"/>
        <end position="1087"/>
    </location>
</feature>
<feature type="region of interest" description="Disordered" evidence="9">
    <location>
        <begin position="614"/>
        <end position="636"/>
    </location>
</feature>
<evidence type="ECO:0000256" key="7">
    <source>
        <dbReference type="PROSITE-ProRule" id="PRU00201"/>
    </source>
</evidence>
<dbReference type="PROSITE" id="PS50252">
    <property type="entry name" value="TBOX_3"/>
    <property type="match status" value="1"/>
</dbReference>
<feature type="compositionally biased region" description="Polar residues" evidence="9">
    <location>
        <begin position="1505"/>
        <end position="1521"/>
    </location>
</feature>
<evidence type="ECO:0000256" key="1">
    <source>
        <dbReference type="ARBA" id="ARBA00004123"/>
    </source>
</evidence>
<dbReference type="EnsemblMetazoa" id="CLYHEMT018668.1">
    <property type="protein sequence ID" value="CLYHEMP018668.1"/>
    <property type="gene ID" value="CLYHEMG018668"/>
</dbReference>
<dbReference type="Pfam" id="PF00536">
    <property type="entry name" value="SAM_1"/>
    <property type="match status" value="1"/>
</dbReference>
<dbReference type="GO" id="GO:0045893">
    <property type="term" value="P:positive regulation of DNA-templated transcription"/>
    <property type="evidence" value="ECO:0007669"/>
    <property type="project" value="InterPro"/>
</dbReference>
<dbReference type="InterPro" id="IPR008967">
    <property type="entry name" value="p53-like_TF_DNA-bd_sf"/>
</dbReference>
<feature type="repeat" description="MBT" evidence="8">
    <location>
        <begin position="172"/>
        <end position="272"/>
    </location>
</feature>
<dbReference type="PROSITE" id="PS01283">
    <property type="entry name" value="TBOX_1"/>
    <property type="match status" value="1"/>
</dbReference>
<evidence type="ECO:0000256" key="6">
    <source>
        <dbReference type="ARBA" id="ARBA00023242"/>
    </source>
</evidence>
<dbReference type="InterPro" id="IPR050548">
    <property type="entry name" value="PcG_chromatin_remod_factors"/>
</dbReference>
<feature type="compositionally biased region" description="Acidic residues" evidence="9">
    <location>
        <begin position="1488"/>
        <end position="1504"/>
    </location>
</feature>
<evidence type="ECO:0000313" key="13">
    <source>
        <dbReference type="Proteomes" id="UP000594262"/>
    </source>
</evidence>
<keyword evidence="6 7" id="KW-0539">Nucleus</keyword>
<feature type="compositionally biased region" description="Basic and acidic residues" evidence="9">
    <location>
        <begin position="1041"/>
        <end position="1064"/>
    </location>
</feature>
<keyword evidence="3" id="KW-0805">Transcription regulation</keyword>
<dbReference type="PROSITE" id="PS51079">
    <property type="entry name" value="MBT"/>
    <property type="match status" value="4"/>
</dbReference>
<evidence type="ECO:0000256" key="2">
    <source>
        <dbReference type="ARBA" id="ARBA00022737"/>
    </source>
</evidence>
<evidence type="ECO:0000313" key="12">
    <source>
        <dbReference type="EnsemblMetazoa" id="CLYHEMP018668.1"/>
    </source>
</evidence>
<dbReference type="GO" id="GO:0003682">
    <property type="term" value="F:chromatin binding"/>
    <property type="evidence" value="ECO:0007669"/>
    <property type="project" value="TreeGrafter"/>
</dbReference>
<dbReference type="GO" id="GO:0003677">
    <property type="term" value="F:DNA binding"/>
    <property type="evidence" value="ECO:0007669"/>
    <property type="project" value="UniProtKB-UniRule"/>
</dbReference>
<feature type="compositionally biased region" description="Polar residues" evidence="9">
    <location>
        <begin position="962"/>
        <end position="974"/>
    </location>
</feature>
<dbReference type="GO" id="GO:0042393">
    <property type="term" value="F:histone binding"/>
    <property type="evidence" value="ECO:0007669"/>
    <property type="project" value="TreeGrafter"/>
</dbReference>
<dbReference type="InterPro" id="IPR001660">
    <property type="entry name" value="SAM"/>
</dbReference>
<accession>A0A7M5X6Q2</accession>
<dbReference type="Gene3D" id="2.60.40.820">
    <property type="entry name" value="Transcription factor, T-box"/>
    <property type="match status" value="1"/>
</dbReference>
<feature type="domain" description="SAM" evidence="10">
    <location>
        <begin position="863"/>
        <end position="926"/>
    </location>
</feature>
<dbReference type="InterPro" id="IPR036960">
    <property type="entry name" value="T-box_sf"/>
</dbReference>
<protein>
    <submittedName>
        <fullName evidence="12">Uncharacterized protein</fullName>
    </submittedName>
</protein>
<dbReference type="GO" id="GO:0003700">
    <property type="term" value="F:DNA-binding transcription factor activity"/>
    <property type="evidence" value="ECO:0007669"/>
    <property type="project" value="InterPro"/>
</dbReference>
<comment type="caution">
    <text evidence="7">Lacks conserved residue(s) required for the propagation of feature annotation.</text>
</comment>
<dbReference type="PANTHER" id="PTHR12247">
    <property type="entry name" value="POLYCOMB GROUP PROTEIN"/>
    <property type="match status" value="1"/>
</dbReference>
<dbReference type="PROSITE" id="PS50105">
    <property type="entry name" value="SAM_DOMAIN"/>
    <property type="match status" value="1"/>
</dbReference>
<dbReference type="OrthoDB" id="5917609at2759"/>
<feature type="region of interest" description="Disordered" evidence="9">
    <location>
        <begin position="663"/>
        <end position="687"/>
    </location>
</feature>
<evidence type="ECO:0000256" key="9">
    <source>
        <dbReference type="SAM" id="MobiDB-lite"/>
    </source>
</evidence>
<keyword evidence="5" id="KW-0804">Transcription</keyword>
<dbReference type="SMART" id="SM00454">
    <property type="entry name" value="SAM"/>
    <property type="match status" value="1"/>
</dbReference>
<dbReference type="CDD" id="cd09509">
    <property type="entry name" value="SAM_Polycomb"/>
    <property type="match status" value="1"/>
</dbReference>
<keyword evidence="2" id="KW-0677">Repeat</keyword>
<evidence type="ECO:0000256" key="8">
    <source>
        <dbReference type="PROSITE-ProRule" id="PRU00459"/>
    </source>
</evidence>
<feature type="region of interest" description="Disordered" evidence="9">
    <location>
        <begin position="1041"/>
        <end position="1087"/>
    </location>
</feature>
<organism evidence="12 13">
    <name type="scientific">Clytia hemisphaerica</name>
    <dbReference type="NCBI Taxonomy" id="252671"/>
    <lineage>
        <taxon>Eukaryota</taxon>
        <taxon>Metazoa</taxon>
        <taxon>Cnidaria</taxon>
        <taxon>Hydrozoa</taxon>
        <taxon>Hydroidolina</taxon>
        <taxon>Leptothecata</taxon>
        <taxon>Obeliida</taxon>
        <taxon>Clytiidae</taxon>
        <taxon>Clytia</taxon>
    </lineage>
</organism>
<dbReference type="CDD" id="cd20096">
    <property type="entry name" value="MBT_SFMBT_rpt4"/>
    <property type="match status" value="1"/>
</dbReference>